<proteinExistence type="predicted"/>
<feature type="chain" id="PRO_5005684375" description="Outer membrane protein beta-barrel domain-containing protein" evidence="1">
    <location>
        <begin position="20"/>
        <end position="234"/>
    </location>
</feature>
<dbReference type="EMBL" id="CAIT01000006">
    <property type="protein sequence ID" value="CCH53503.1"/>
    <property type="molecule type" value="Genomic_DNA"/>
</dbReference>
<keyword evidence="3" id="KW-1185">Reference proteome</keyword>
<feature type="signal peptide" evidence="1">
    <location>
        <begin position="1"/>
        <end position="19"/>
    </location>
</feature>
<evidence type="ECO:0000313" key="2">
    <source>
        <dbReference type="EMBL" id="CCH53503.1"/>
    </source>
</evidence>
<gene>
    <name evidence="2" type="ORF">BN8_02602</name>
</gene>
<accession>I2GHX8</accession>
<dbReference type="RefSeq" id="WP_009282085.1">
    <property type="nucleotide sequence ID" value="NZ_CAIT01000006.1"/>
</dbReference>
<organism evidence="2 3">
    <name type="scientific">Fibrisoma limi BUZ 3</name>
    <dbReference type="NCBI Taxonomy" id="1185876"/>
    <lineage>
        <taxon>Bacteria</taxon>
        <taxon>Pseudomonadati</taxon>
        <taxon>Bacteroidota</taxon>
        <taxon>Cytophagia</taxon>
        <taxon>Cytophagales</taxon>
        <taxon>Spirosomataceae</taxon>
        <taxon>Fibrisoma</taxon>
    </lineage>
</organism>
<evidence type="ECO:0008006" key="4">
    <source>
        <dbReference type="Google" id="ProtNLM"/>
    </source>
</evidence>
<dbReference type="Proteomes" id="UP000009309">
    <property type="component" value="Unassembled WGS sequence"/>
</dbReference>
<reference evidence="2 3" key="1">
    <citation type="journal article" date="2012" name="J. Bacteriol.">
        <title>Genome Sequence of the Filamentous Bacterium Fibrisoma limi BUZ 3T.</title>
        <authorList>
            <person name="Filippini M."/>
            <person name="Qi W."/>
            <person name="Jaenicke S."/>
            <person name="Goesmann A."/>
            <person name="Smits T.H."/>
            <person name="Bagheri H.C."/>
        </authorList>
    </citation>
    <scope>NUCLEOTIDE SEQUENCE [LARGE SCALE GENOMIC DNA]</scope>
    <source>
        <strain evidence="3">BUZ 3T</strain>
    </source>
</reference>
<evidence type="ECO:0000313" key="3">
    <source>
        <dbReference type="Proteomes" id="UP000009309"/>
    </source>
</evidence>
<dbReference type="STRING" id="1185876.BN8_02602"/>
<evidence type="ECO:0000256" key="1">
    <source>
        <dbReference type="SAM" id="SignalP"/>
    </source>
</evidence>
<dbReference type="Gene3D" id="2.40.160.170">
    <property type="match status" value="1"/>
</dbReference>
<comment type="caution">
    <text evidence="2">The sequence shown here is derived from an EMBL/GenBank/DDBJ whole genome shotgun (WGS) entry which is preliminary data.</text>
</comment>
<dbReference type="AlphaFoldDB" id="I2GHX8"/>
<sequence length="234" mass="26335">MRLVYLLFLLSLTVHPLWAQSDATREPRQTPQYRVGAQFGTMGIGVYGERLLSQTHQLAIRVGVNYLAYRQPIRLKTADDSYVVIDPDFVISLAHAGLRWNPFQRRSFFVAAGAGYTWHPALRFVLTAENTVNFGGLVMTAEDVGTIRAGLRWKPVVAYLGTGFGRIIPHKRLNVGVELGVYYLGKPSVELDYEGFLETTTIDEQVPIVERNMAGYRYLPVLNVNVSYALGRLR</sequence>
<keyword evidence="1" id="KW-0732">Signal</keyword>
<name>I2GHX8_9BACT</name>
<dbReference type="eggNOG" id="ENOG5032ZCE">
    <property type="taxonomic scope" value="Bacteria"/>
</dbReference>
<protein>
    <recommendedName>
        <fullName evidence="4">Outer membrane protein beta-barrel domain-containing protein</fullName>
    </recommendedName>
</protein>